<dbReference type="AlphaFoldDB" id="A0A034UY12"/>
<sequence>MATASSFQGSGSAIEAVEDWSEVSEELLECVLDDKEAAVAGFVDEIEKVAVAAEVPGIKFEDALVMAVAEHGTVGEEVLEVVDAFKKGVDVAVPPNTGAAVLPLEDA</sequence>
<protein>
    <submittedName>
        <fullName evidence="1">Uncharacterized protein</fullName>
    </submittedName>
</protein>
<organism evidence="1">
    <name type="scientific">Bactrocera dorsalis</name>
    <name type="common">Oriental fruit fly</name>
    <name type="synonym">Dacus dorsalis</name>
    <dbReference type="NCBI Taxonomy" id="27457"/>
    <lineage>
        <taxon>Eukaryota</taxon>
        <taxon>Metazoa</taxon>
        <taxon>Ecdysozoa</taxon>
        <taxon>Arthropoda</taxon>
        <taxon>Hexapoda</taxon>
        <taxon>Insecta</taxon>
        <taxon>Pterygota</taxon>
        <taxon>Neoptera</taxon>
        <taxon>Endopterygota</taxon>
        <taxon>Diptera</taxon>
        <taxon>Brachycera</taxon>
        <taxon>Muscomorpha</taxon>
        <taxon>Tephritoidea</taxon>
        <taxon>Tephritidae</taxon>
        <taxon>Bactrocera</taxon>
        <taxon>Bactrocera</taxon>
    </lineage>
</organism>
<reference evidence="1" key="1">
    <citation type="journal article" date="2014" name="BMC Genomics">
        <title>Characterizing the developmental transcriptome of the oriental fruit fly, Bactrocera dorsalis (Diptera: Tephritidae) through comparative genomic analysis with Drosophila melanogaster utilizing modENCODE datasets.</title>
        <authorList>
            <person name="Geib S.M."/>
            <person name="Calla B."/>
            <person name="Hall B."/>
            <person name="Hou S."/>
            <person name="Manoukis N.C."/>
        </authorList>
    </citation>
    <scope>NUCLEOTIDE SEQUENCE</scope>
    <source>
        <strain evidence="1">Punador</strain>
    </source>
</reference>
<accession>A0A034UY12</accession>
<evidence type="ECO:0000313" key="1">
    <source>
        <dbReference type="EMBL" id="JAC35886.1"/>
    </source>
</evidence>
<dbReference type="EMBL" id="GAKP01023068">
    <property type="protein sequence ID" value="JAC35886.1"/>
    <property type="molecule type" value="Transcribed_RNA"/>
</dbReference>
<proteinExistence type="predicted"/>
<name>A0A034UY12_BACDO</name>